<dbReference type="PANTHER" id="PTHR20898:SF0">
    <property type="entry name" value="DAEDALUS ON 3-RELATED"/>
    <property type="match status" value="1"/>
</dbReference>
<protein>
    <recommendedName>
        <fullName evidence="4">MD-2-related lipid-recognition domain-containing protein</fullName>
    </recommendedName>
</protein>
<dbReference type="SMART" id="SM00697">
    <property type="entry name" value="DM8"/>
    <property type="match status" value="1"/>
</dbReference>
<dbReference type="GeneID" id="108012247"/>
<dbReference type="AlphaFoldDB" id="A0AB39ZCN4"/>
<dbReference type="InterPro" id="IPR010512">
    <property type="entry name" value="DUF1091"/>
</dbReference>
<organism evidence="2 3">
    <name type="scientific">Drosophila suzukii</name>
    <name type="common">Spotted-wing drosophila fruit fly</name>
    <dbReference type="NCBI Taxonomy" id="28584"/>
    <lineage>
        <taxon>Eukaryota</taxon>
        <taxon>Metazoa</taxon>
        <taxon>Ecdysozoa</taxon>
        <taxon>Arthropoda</taxon>
        <taxon>Hexapoda</taxon>
        <taxon>Insecta</taxon>
        <taxon>Pterygota</taxon>
        <taxon>Neoptera</taxon>
        <taxon>Endopterygota</taxon>
        <taxon>Diptera</taxon>
        <taxon>Brachycera</taxon>
        <taxon>Muscomorpha</taxon>
        <taxon>Ephydroidea</taxon>
        <taxon>Drosophilidae</taxon>
        <taxon>Drosophila</taxon>
        <taxon>Sophophora</taxon>
    </lineage>
</organism>
<accession>A0AB39ZCN4</accession>
<gene>
    <name evidence="3" type="primary">LOC108012247</name>
</gene>
<evidence type="ECO:0008006" key="4">
    <source>
        <dbReference type="Google" id="ProtNLM"/>
    </source>
</evidence>
<sequence length="179" mass="21329">MKYLAIINLVLTVVLYPGLQGAHFRFTNFQCSSMDTQFVEVKKCFLKMVRRNVVGMNLHLAIKYDQPINKVQINLIIFRKSNVYRQFLVNHTIDFCYYMRRPEKYPIFFMFHESLMDATNANHTCPYTEKDIYVRQMTFNDRTVRDLLSFLPEGEYKLVVFVGAFGVWRLQFNIYGRSD</sequence>
<dbReference type="Pfam" id="PF06477">
    <property type="entry name" value="DUF1091"/>
    <property type="match status" value="1"/>
</dbReference>
<feature type="chain" id="PRO_5044221343" description="MD-2-related lipid-recognition domain-containing protein" evidence="1">
    <location>
        <begin position="22"/>
        <end position="179"/>
    </location>
</feature>
<evidence type="ECO:0000256" key="1">
    <source>
        <dbReference type="SAM" id="SignalP"/>
    </source>
</evidence>
<evidence type="ECO:0000313" key="2">
    <source>
        <dbReference type="Proteomes" id="UP001652628"/>
    </source>
</evidence>
<keyword evidence="2" id="KW-1185">Reference proteome</keyword>
<keyword evidence="1" id="KW-0732">Signal</keyword>
<name>A0AB39ZCN4_DROSZ</name>
<dbReference type="Proteomes" id="UP001652628">
    <property type="component" value="Chromosome 3"/>
</dbReference>
<feature type="signal peptide" evidence="1">
    <location>
        <begin position="1"/>
        <end position="21"/>
    </location>
</feature>
<evidence type="ECO:0000313" key="3">
    <source>
        <dbReference type="RefSeq" id="XP_016933035.2"/>
    </source>
</evidence>
<proteinExistence type="predicted"/>
<reference evidence="3" key="1">
    <citation type="submission" date="2025-08" db="UniProtKB">
        <authorList>
            <consortium name="RefSeq"/>
        </authorList>
    </citation>
    <scope>IDENTIFICATION</scope>
</reference>
<dbReference type="PANTHER" id="PTHR20898">
    <property type="entry name" value="DAEDALUS ON 3-RELATED-RELATED"/>
    <property type="match status" value="1"/>
</dbReference>
<dbReference type="RefSeq" id="XP_016933035.2">
    <property type="nucleotide sequence ID" value="XM_017077546.3"/>
</dbReference>